<name>A0A3B0QY23_9ZZZZ</name>
<keyword evidence="1" id="KW-0808">Transferase</keyword>
<evidence type="ECO:0000313" key="1">
    <source>
        <dbReference type="EMBL" id="VAV85192.1"/>
    </source>
</evidence>
<protein>
    <submittedName>
        <fullName evidence="1">Glycosyltransferase</fullName>
        <ecNumber evidence="1">2.4.1.-</ecNumber>
    </submittedName>
</protein>
<dbReference type="AlphaFoldDB" id="A0A3B0QY23"/>
<dbReference type="EMBL" id="UOEA01000083">
    <property type="protein sequence ID" value="VAV85192.1"/>
    <property type="molecule type" value="Genomic_DNA"/>
</dbReference>
<dbReference type="PANTHER" id="PTHR36529:SF1">
    <property type="entry name" value="GLYCOSYLTRANSFERASE"/>
    <property type="match status" value="1"/>
</dbReference>
<dbReference type="SUPFAM" id="SSF53448">
    <property type="entry name" value="Nucleotide-diphospho-sugar transferases"/>
    <property type="match status" value="1"/>
</dbReference>
<dbReference type="GO" id="GO:0016757">
    <property type="term" value="F:glycosyltransferase activity"/>
    <property type="evidence" value="ECO:0007669"/>
    <property type="project" value="UniProtKB-KW"/>
</dbReference>
<gene>
    <name evidence="1" type="ORF">MNBD_DELTA01-1703</name>
</gene>
<dbReference type="EC" id="2.4.1.-" evidence="1"/>
<dbReference type="Pfam" id="PF09837">
    <property type="entry name" value="DUF2064"/>
    <property type="match status" value="1"/>
</dbReference>
<dbReference type="InterPro" id="IPR029044">
    <property type="entry name" value="Nucleotide-diphossugar_trans"/>
</dbReference>
<dbReference type="PANTHER" id="PTHR36529">
    <property type="entry name" value="SLL1095 PROTEIN"/>
    <property type="match status" value="1"/>
</dbReference>
<reference evidence="1" key="1">
    <citation type="submission" date="2018-06" db="EMBL/GenBank/DDBJ databases">
        <authorList>
            <person name="Zhirakovskaya E."/>
        </authorList>
    </citation>
    <scope>NUCLEOTIDE SEQUENCE</scope>
</reference>
<organism evidence="1">
    <name type="scientific">hydrothermal vent metagenome</name>
    <dbReference type="NCBI Taxonomy" id="652676"/>
    <lineage>
        <taxon>unclassified sequences</taxon>
        <taxon>metagenomes</taxon>
        <taxon>ecological metagenomes</taxon>
    </lineage>
</organism>
<accession>A0A3B0QY23</accession>
<keyword evidence="1" id="KW-0328">Glycosyltransferase</keyword>
<dbReference type="InterPro" id="IPR018641">
    <property type="entry name" value="Trfase_1_rSAM/seldom-assoc"/>
</dbReference>
<sequence>MEKNALAVMVRVPAPGKVKTRLTPGLSELEACQLYEAFLKDLFSRLCALASTDIFIYYAIPDGREAVTDGCETIPDGREAVTDGQETTSDGSEMAVDKLRVLSDLIPEPFALTPQKDGDLGGRMQGAFEELFSRGYTRVALIGSDSPDIPLTHIRRTFMVLTGPCSEEEPRRLVLGPALDGGYYLIAMNASLASSSASLFTGIEWGSASVLQETLGKAQDAGMQVAMLAEWHDVDTCEDLAYIEGSDCLPATALVLQGLTRRQP</sequence>
<dbReference type="Gene3D" id="3.90.550.10">
    <property type="entry name" value="Spore Coat Polysaccharide Biosynthesis Protein SpsA, Chain A"/>
    <property type="match status" value="1"/>
</dbReference>
<proteinExistence type="predicted"/>